<feature type="chain" id="PRO_5043558335" description="SH3 domain-containing protein" evidence="1">
    <location>
        <begin position="34"/>
        <end position="121"/>
    </location>
</feature>
<evidence type="ECO:0000256" key="1">
    <source>
        <dbReference type="SAM" id="SignalP"/>
    </source>
</evidence>
<evidence type="ECO:0000313" key="2">
    <source>
        <dbReference type="EMBL" id="WTT22040.1"/>
    </source>
</evidence>
<keyword evidence="1" id="KW-0732">Signal</keyword>
<sequence>MISRHHAQRALAAASLGLAVAVGVLATASTAQAYDTGTTKISCSAVKVRKSPSTTAGAVGVAYRNDRISYDQWVYRSATKTWWTRGTVTRKSDGRKLRGYVIYQCANPYGTNGAPTPSIPK</sequence>
<proteinExistence type="predicted"/>
<dbReference type="EMBL" id="CP108222">
    <property type="protein sequence ID" value="WTT22040.1"/>
    <property type="molecule type" value="Genomic_DNA"/>
</dbReference>
<reference evidence="2" key="1">
    <citation type="submission" date="2022-10" db="EMBL/GenBank/DDBJ databases">
        <title>The complete genomes of actinobacterial strains from the NBC collection.</title>
        <authorList>
            <person name="Joergensen T.S."/>
            <person name="Alvarez Arevalo M."/>
            <person name="Sterndorff E.B."/>
            <person name="Faurdal D."/>
            <person name="Vuksanovic O."/>
            <person name="Mourched A.-S."/>
            <person name="Charusanti P."/>
            <person name="Shaw S."/>
            <person name="Blin K."/>
            <person name="Weber T."/>
        </authorList>
    </citation>
    <scope>NUCLEOTIDE SEQUENCE</scope>
    <source>
        <strain evidence="2">NBC_00093</strain>
    </source>
</reference>
<organism evidence="2">
    <name type="scientific">Streptomyces sp. NBC_00093</name>
    <dbReference type="NCBI Taxonomy" id="2975649"/>
    <lineage>
        <taxon>Bacteria</taxon>
        <taxon>Bacillati</taxon>
        <taxon>Actinomycetota</taxon>
        <taxon>Actinomycetes</taxon>
        <taxon>Kitasatosporales</taxon>
        <taxon>Streptomycetaceae</taxon>
        <taxon>Streptomyces</taxon>
    </lineage>
</organism>
<feature type="signal peptide" evidence="1">
    <location>
        <begin position="1"/>
        <end position="33"/>
    </location>
</feature>
<name>A0AAU2ABX6_9ACTN</name>
<protein>
    <recommendedName>
        <fullName evidence="3">SH3 domain-containing protein</fullName>
    </recommendedName>
</protein>
<accession>A0AAU2ABX6</accession>
<dbReference type="AlphaFoldDB" id="A0AAU2ABX6"/>
<evidence type="ECO:0008006" key="3">
    <source>
        <dbReference type="Google" id="ProtNLM"/>
    </source>
</evidence>
<gene>
    <name evidence="2" type="ORF">OHA22_44160</name>
</gene>